<sequence>MEKDYYSSYSNVSKQNKTNLNTQKNQDKKNLSEETTCCKCLSAKTRSNAKTFFSGLATNLGICILLFGYTLIGSIIFLSIEGGSVYQYQQILATTANTDRRLANNSSLSALNAKNEKARAKTVENIWDITYSLNILYRDNWTRLAAMEITRFQDELIKNMVEETTKSQSFSNSGKETGEEYIEWTFAKAFLYSLTVLTTIELLRSSTDAVSVLTKMVAQNLDAGKKFLAVSLI</sequence>
<gene>
    <name evidence="2" type="ORF">WA026_012516</name>
</gene>
<dbReference type="Gene3D" id="1.10.287.70">
    <property type="match status" value="1"/>
</dbReference>
<keyword evidence="3" id="KW-1185">Reference proteome</keyword>
<evidence type="ECO:0000256" key="1">
    <source>
        <dbReference type="SAM" id="Phobius"/>
    </source>
</evidence>
<accession>A0AAW1U6C0</accession>
<evidence type="ECO:0000313" key="3">
    <source>
        <dbReference type="Proteomes" id="UP001431783"/>
    </source>
</evidence>
<keyword evidence="1" id="KW-1133">Transmembrane helix</keyword>
<keyword evidence="1" id="KW-0472">Membrane</keyword>
<organism evidence="2 3">
    <name type="scientific">Henosepilachna vigintioctopunctata</name>
    <dbReference type="NCBI Taxonomy" id="420089"/>
    <lineage>
        <taxon>Eukaryota</taxon>
        <taxon>Metazoa</taxon>
        <taxon>Ecdysozoa</taxon>
        <taxon>Arthropoda</taxon>
        <taxon>Hexapoda</taxon>
        <taxon>Insecta</taxon>
        <taxon>Pterygota</taxon>
        <taxon>Neoptera</taxon>
        <taxon>Endopterygota</taxon>
        <taxon>Coleoptera</taxon>
        <taxon>Polyphaga</taxon>
        <taxon>Cucujiformia</taxon>
        <taxon>Coccinelloidea</taxon>
        <taxon>Coccinellidae</taxon>
        <taxon>Epilachninae</taxon>
        <taxon>Epilachnini</taxon>
        <taxon>Henosepilachna</taxon>
    </lineage>
</organism>
<dbReference type="EMBL" id="JARQZJ010000036">
    <property type="protein sequence ID" value="KAK9876217.1"/>
    <property type="molecule type" value="Genomic_DNA"/>
</dbReference>
<dbReference type="SUPFAM" id="SSF81324">
    <property type="entry name" value="Voltage-gated potassium channels"/>
    <property type="match status" value="1"/>
</dbReference>
<proteinExistence type="predicted"/>
<dbReference type="AlphaFoldDB" id="A0AAW1U6C0"/>
<dbReference type="Proteomes" id="UP001431783">
    <property type="component" value="Unassembled WGS sequence"/>
</dbReference>
<protein>
    <submittedName>
        <fullName evidence="2">Uncharacterized protein</fullName>
    </submittedName>
</protein>
<comment type="caution">
    <text evidence="2">The sequence shown here is derived from an EMBL/GenBank/DDBJ whole genome shotgun (WGS) entry which is preliminary data.</text>
</comment>
<feature type="transmembrane region" description="Helical" evidence="1">
    <location>
        <begin position="56"/>
        <end position="80"/>
    </location>
</feature>
<name>A0AAW1U6C0_9CUCU</name>
<reference evidence="2 3" key="1">
    <citation type="submission" date="2023-03" db="EMBL/GenBank/DDBJ databases">
        <title>Genome insight into feeding habits of ladybird beetles.</title>
        <authorList>
            <person name="Li H.-S."/>
            <person name="Huang Y.-H."/>
            <person name="Pang H."/>
        </authorList>
    </citation>
    <scope>NUCLEOTIDE SEQUENCE [LARGE SCALE GENOMIC DNA]</scope>
    <source>
        <strain evidence="2">SYSU_2023b</strain>
        <tissue evidence="2">Whole body</tissue>
    </source>
</reference>
<keyword evidence="1" id="KW-0812">Transmembrane</keyword>
<evidence type="ECO:0000313" key="2">
    <source>
        <dbReference type="EMBL" id="KAK9876217.1"/>
    </source>
</evidence>